<dbReference type="GO" id="GO:0003723">
    <property type="term" value="F:RNA binding"/>
    <property type="evidence" value="ECO:0007669"/>
    <property type="project" value="UniProtKB-UniRule"/>
</dbReference>
<dbReference type="EMBL" id="KL198036">
    <property type="protein sequence ID" value="KDQ14606.1"/>
    <property type="molecule type" value="Genomic_DNA"/>
</dbReference>
<keyword evidence="1" id="KW-0694">RNA-binding</keyword>
<evidence type="ECO:0000313" key="3">
    <source>
        <dbReference type="EMBL" id="KDQ14606.1"/>
    </source>
</evidence>
<feature type="domain" description="DRBM" evidence="2">
    <location>
        <begin position="7"/>
        <end position="71"/>
    </location>
</feature>
<dbReference type="SUPFAM" id="SSF54768">
    <property type="entry name" value="dsRNA-binding domain-like"/>
    <property type="match status" value="1"/>
</dbReference>
<dbReference type="InterPro" id="IPR014720">
    <property type="entry name" value="dsRBD_dom"/>
</dbReference>
<dbReference type="HOGENOM" id="CLU_2670742_0_0_1"/>
<gene>
    <name evidence="3" type="ORF">BOTBODRAFT_174482</name>
</gene>
<proteinExistence type="predicted"/>
<name>A0A067MSP1_BOTB1</name>
<organism evidence="3 4">
    <name type="scientific">Botryobasidium botryosum (strain FD-172 SS1)</name>
    <dbReference type="NCBI Taxonomy" id="930990"/>
    <lineage>
        <taxon>Eukaryota</taxon>
        <taxon>Fungi</taxon>
        <taxon>Dikarya</taxon>
        <taxon>Basidiomycota</taxon>
        <taxon>Agaricomycotina</taxon>
        <taxon>Agaricomycetes</taxon>
        <taxon>Cantharellales</taxon>
        <taxon>Botryobasidiaceae</taxon>
        <taxon>Botryobasidium</taxon>
    </lineage>
</organism>
<keyword evidence="4" id="KW-1185">Reference proteome</keyword>
<accession>A0A067MSP1</accession>
<evidence type="ECO:0000259" key="2">
    <source>
        <dbReference type="PROSITE" id="PS50137"/>
    </source>
</evidence>
<dbReference type="InParanoid" id="A0A067MSP1"/>
<dbReference type="Gene3D" id="3.30.160.20">
    <property type="match status" value="1"/>
</dbReference>
<reference evidence="4" key="1">
    <citation type="journal article" date="2014" name="Proc. Natl. Acad. Sci. U.S.A.">
        <title>Extensive sampling of basidiomycete genomes demonstrates inadequacy of the white-rot/brown-rot paradigm for wood decay fungi.</title>
        <authorList>
            <person name="Riley R."/>
            <person name="Salamov A.A."/>
            <person name="Brown D.W."/>
            <person name="Nagy L.G."/>
            <person name="Floudas D."/>
            <person name="Held B.W."/>
            <person name="Levasseur A."/>
            <person name="Lombard V."/>
            <person name="Morin E."/>
            <person name="Otillar R."/>
            <person name="Lindquist E.A."/>
            <person name="Sun H."/>
            <person name="LaButti K.M."/>
            <person name="Schmutz J."/>
            <person name="Jabbour D."/>
            <person name="Luo H."/>
            <person name="Baker S.E."/>
            <person name="Pisabarro A.G."/>
            <person name="Walton J.D."/>
            <person name="Blanchette R.A."/>
            <person name="Henrissat B."/>
            <person name="Martin F."/>
            <person name="Cullen D."/>
            <person name="Hibbett D.S."/>
            <person name="Grigoriev I.V."/>
        </authorList>
    </citation>
    <scope>NUCLEOTIDE SEQUENCE [LARGE SCALE GENOMIC DNA]</scope>
    <source>
        <strain evidence="4">FD-172 SS1</strain>
    </source>
</reference>
<dbReference type="AlphaFoldDB" id="A0A067MSP1"/>
<dbReference type="Proteomes" id="UP000027195">
    <property type="component" value="Unassembled WGS sequence"/>
</dbReference>
<evidence type="ECO:0000256" key="1">
    <source>
        <dbReference type="PROSITE-ProRule" id="PRU00266"/>
    </source>
</evidence>
<sequence>MAEQQGHPLSRLNMYTQTFHPRLEIEWREERFALDFAAGFTLHGRDFIGRGTTRIGAKNAAAERALEYLAQLGQI</sequence>
<protein>
    <recommendedName>
        <fullName evidence="2">DRBM domain-containing protein</fullName>
    </recommendedName>
</protein>
<dbReference type="PROSITE" id="PS50137">
    <property type="entry name" value="DS_RBD"/>
    <property type="match status" value="1"/>
</dbReference>
<evidence type="ECO:0000313" key="4">
    <source>
        <dbReference type="Proteomes" id="UP000027195"/>
    </source>
</evidence>